<feature type="compositionally biased region" description="Basic residues" evidence="1">
    <location>
        <begin position="25"/>
        <end position="34"/>
    </location>
</feature>
<dbReference type="EMBL" id="BSDZ01000086">
    <property type="protein sequence ID" value="GLI69645.1"/>
    <property type="molecule type" value="Genomic_DNA"/>
</dbReference>
<feature type="compositionally biased region" description="Polar residues" evidence="1">
    <location>
        <begin position="97"/>
        <end position="108"/>
    </location>
</feature>
<accession>A0ABQ5SI56</accession>
<dbReference type="PANTHER" id="PTHR35996">
    <property type="entry name" value="OSJNBA0038O10.25 PROTEIN"/>
    <property type="match status" value="1"/>
</dbReference>
<protein>
    <submittedName>
        <fullName evidence="2">Uncharacterized protein</fullName>
    </submittedName>
</protein>
<evidence type="ECO:0000313" key="3">
    <source>
        <dbReference type="Proteomes" id="UP001165090"/>
    </source>
</evidence>
<dbReference type="InterPro" id="IPR040278">
    <property type="entry name" value="UPF0426"/>
</dbReference>
<gene>
    <name evidence="2" type="ORF">VaNZ11_014315</name>
</gene>
<name>A0ABQ5SI56_9CHLO</name>
<feature type="region of interest" description="Disordered" evidence="1">
    <location>
        <begin position="1"/>
        <end position="50"/>
    </location>
</feature>
<sequence>MIRAVSTSRRPCARVLASGAPTPLRPHRRGKVSKPRSPETAPSILPRNPAEVISDQFTDPILRAAVKEPVAFWGGVFAGIFRLSLDQDPLRTWVERTSSQARAATGQSKMPMPPEQQR</sequence>
<organism evidence="2 3">
    <name type="scientific">Volvox africanus</name>
    <dbReference type="NCBI Taxonomy" id="51714"/>
    <lineage>
        <taxon>Eukaryota</taxon>
        <taxon>Viridiplantae</taxon>
        <taxon>Chlorophyta</taxon>
        <taxon>core chlorophytes</taxon>
        <taxon>Chlorophyceae</taxon>
        <taxon>CS clade</taxon>
        <taxon>Chlamydomonadales</taxon>
        <taxon>Volvocaceae</taxon>
        <taxon>Volvox</taxon>
    </lineage>
</organism>
<comment type="caution">
    <text evidence="2">The sequence shown here is derived from an EMBL/GenBank/DDBJ whole genome shotgun (WGS) entry which is preliminary data.</text>
</comment>
<proteinExistence type="predicted"/>
<reference evidence="2 3" key="1">
    <citation type="journal article" date="2023" name="IScience">
        <title>Expanded male sex-determining region conserved during the evolution of homothallism in the green alga Volvox.</title>
        <authorList>
            <person name="Yamamoto K."/>
            <person name="Matsuzaki R."/>
            <person name="Mahakham W."/>
            <person name="Heman W."/>
            <person name="Sekimoto H."/>
            <person name="Kawachi M."/>
            <person name="Minakuchi Y."/>
            <person name="Toyoda A."/>
            <person name="Nozaki H."/>
        </authorList>
    </citation>
    <scope>NUCLEOTIDE SEQUENCE [LARGE SCALE GENOMIC DNA]</scope>
    <source>
        <strain evidence="2 3">NIES-4468</strain>
    </source>
</reference>
<feature type="region of interest" description="Disordered" evidence="1">
    <location>
        <begin position="97"/>
        <end position="118"/>
    </location>
</feature>
<dbReference type="PANTHER" id="PTHR35996:SF1">
    <property type="entry name" value="OS04G0528100 PROTEIN"/>
    <property type="match status" value="1"/>
</dbReference>
<evidence type="ECO:0000256" key="1">
    <source>
        <dbReference type="SAM" id="MobiDB-lite"/>
    </source>
</evidence>
<keyword evidence="3" id="KW-1185">Reference proteome</keyword>
<dbReference type="Proteomes" id="UP001165090">
    <property type="component" value="Unassembled WGS sequence"/>
</dbReference>
<evidence type="ECO:0000313" key="2">
    <source>
        <dbReference type="EMBL" id="GLI69645.1"/>
    </source>
</evidence>
<dbReference type="Pfam" id="PF26369">
    <property type="entry name" value="UPF0426"/>
    <property type="match status" value="1"/>
</dbReference>